<dbReference type="SUPFAM" id="SSF52540">
    <property type="entry name" value="P-loop containing nucleoside triphosphate hydrolases"/>
    <property type="match status" value="1"/>
</dbReference>
<dbReference type="AlphaFoldDB" id="A0A0D6NM52"/>
<dbReference type="PANTHER" id="PTHR43581:SF4">
    <property type="entry name" value="ATP_GTP PHOSPHATASE"/>
    <property type="match status" value="1"/>
</dbReference>
<protein>
    <recommendedName>
        <fullName evidence="1">AAA+ ATPase domain-containing protein</fullName>
    </recommendedName>
</protein>
<proteinExistence type="predicted"/>
<reference evidence="2 3" key="1">
    <citation type="submission" date="2012-11" db="EMBL/GenBank/DDBJ databases">
        <title>Whole genome sequence of Acetobacter orientalis 21F-2.</title>
        <authorList>
            <person name="Azuma Y."/>
            <person name="Higashiura N."/>
            <person name="Hirakawa H."/>
            <person name="Matsushita K."/>
        </authorList>
    </citation>
    <scope>NUCLEOTIDE SEQUENCE [LARGE SCALE GENOMIC DNA]</scope>
    <source>
        <strain evidence="2 3">21F-2</strain>
    </source>
</reference>
<dbReference type="GeneID" id="76205312"/>
<dbReference type="Proteomes" id="UP000032670">
    <property type="component" value="Unassembled WGS sequence"/>
</dbReference>
<dbReference type="Pfam" id="PF20469">
    <property type="entry name" value="OLD-like_TOPRIM"/>
    <property type="match status" value="1"/>
</dbReference>
<name>A0A0D6NM52_9PROT</name>
<evidence type="ECO:0000313" key="2">
    <source>
        <dbReference type="EMBL" id="GAN67177.1"/>
    </source>
</evidence>
<dbReference type="Pfam" id="PF13304">
    <property type="entry name" value="AAA_21"/>
    <property type="match status" value="1"/>
</dbReference>
<accession>A0A6N3SYC9</accession>
<dbReference type="GO" id="GO:0005524">
    <property type="term" value="F:ATP binding"/>
    <property type="evidence" value="ECO:0007669"/>
    <property type="project" value="InterPro"/>
</dbReference>
<dbReference type="InterPro" id="IPR034139">
    <property type="entry name" value="TOPRIM_OLD"/>
</dbReference>
<dbReference type="InterPro" id="IPR003593">
    <property type="entry name" value="AAA+_ATPase"/>
</dbReference>
<evidence type="ECO:0000313" key="3">
    <source>
        <dbReference type="Proteomes" id="UP000032670"/>
    </source>
</evidence>
<keyword evidence="3" id="KW-1185">Reference proteome</keyword>
<dbReference type="InterPro" id="IPR003959">
    <property type="entry name" value="ATPase_AAA_core"/>
</dbReference>
<accession>A0A0D6NM52</accession>
<sequence length="571" mass="63767">MTIRPTASISKLTFSGGQEFYFKPKEKVILVGPNNSGKSQTLREIIAVCQIGNEARPVVLKEVQLLKSGTSNDLKDFLEKKASYRDGKYSYKNWQLVSNVVKIWDIVPYLDNGLSDGYIKNIDANDRLQICKQQNNIGPNDQKSKPQHVLYDNSALMEKVSRLFRQAFGQDIMFDYRGGSVMPIHVGNLPDSSLVDRVGDAYVASVRANPLLDRQGDGMKSYAGILFETIVADLDINLLDEPEAFLHPPQMRRLGETLASEVSGQLIVATHSSDIMRGFLEGTKGNVRVLRIRREGLQNLVAEADPAVIQELWARPELRYSNALDGVFHEETIICEDDSDCRVFNAVADHLAAKDDKLWKDTAYVPTSGKHGVKKVAEVLRNIGVPIKVVFDIDFLSEKNVVRDTVQAFGGDWKAIEPLWTRVDAAVRGGVKPKSVEEIKSELISLIQNCKEESLPRGDITEAMKQTSSWNLIKKFGKDGIPSGAAQFEYETLKCRLEDIGIYLVPVGEIENFCRELGNHGPKFVRKLLTEIPLDDVKLESLRQFVSLVHKGKHAPLSGDATKPERNEDDT</sequence>
<comment type="caution">
    <text evidence="2">The sequence shown here is derived from an EMBL/GenBank/DDBJ whole genome shotgun (WGS) entry which is preliminary data.</text>
</comment>
<feature type="domain" description="AAA+ ATPase" evidence="1">
    <location>
        <begin position="24"/>
        <end position="294"/>
    </location>
</feature>
<dbReference type="SMART" id="SM00382">
    <property type="entry name" value="AAA"/>
    <property type="match status" value="1"/>
</dbReference>
<dbReference type="Gene3D" id="3.40.50.300">
    <property type="entry name" value="P-loop containing nucleotide triphosphate hydrolases"/>
    <property type="match status" value="1"/>
</dbReference>
<dbReference type="GO" id="GO:0016887">
    <property type="term" value="F:ATP hydrolysis activity"/>
    <property type="evidence" value="ECO:0007669"/>
    <property type="project" value="InterPro"/>
</dbReference>
<evidence type="ECO:0000259" key="1">
    <source>
        <dbReference type="SMART" id="SM00382"/>
    </source>
</evidence>
<dbReference type="InterPro" id="IPR027417">
    <property type="entry name" value="P-loop_NTPase"/>
</dbReference>
<dbReference type="EMBL" id="BAMX01000042">
    <property type="protein sequence ID" value="GAN67177.1"/>
    <property type="molecule type" value="Genomic_DNA"/>
</dbReference>
<dbReference type="STRING" id="1231341.Abor_042_002"/>
<gene>
    <name evidence="2" type="ORF">Abor_042_002</name>
</gene>
<dbReference type="PANTHER" id="PTHR43581">
    <property type="entry name" value="ATP/GTP PHOSPHATASE"/>
    <property type="match status" value="1"/>
</dbReference>
<dbReference type="InterPro" id="IPR051396">
    <property type="entry name" value="Bact_Antivir_Def_Nuclease"/>
</dbReference>
<dbReference type="RefSeq" id="WP_048842223.1">
    <property type="nucleotide sequence ID" value="NZ_BAMX01000042.1"/>
</dbReference>
<organism evidence="2 3">
    <name type="scientific">Acetobacter orientalis</name>
    <dbReference type="NCBI Taxonomy" id="146474"/>
    <lineage>
        <taxon>Bacteria</taxon>
        <taxon>Pseudomonadati</taxon>
        <taxon>Pseudomonadota</taxon>
        <taxon>Alphaproteobacteria</taxon>
        <taxon>Acetobacterales</taxon>
        <taxon>Acetobacteraceae</taxon>
        <taxon>Acetobacter</taxon>
    </lineage>
</organism>